<gene>
    <name evidence="12" type="primary">rbsk</name>
    <name evidence="9" type="synonym">rbsK</name>
    <name evidence="12" type="ordered locus">CSE_14110</name>
</gene>
<evidence type="ECO:0000256" key="9">
    <source>
        <dbReference type="HAMAP-Rule" id="MF_01987"/>
    </source>
</evidence>
<evidence type="ECO:0000256" key="10">
    <source>
        <dbReference type="NCBIfam" id="TIGR02152"/>
    </source>
</evidence>
<dbReference type="HAMAP" id="MF_01987">
    <property type="entry name" value="Ribokinase"/>
    <property type="match status" value="1"/>
</dbReference>
<dbReference type="InterPro" id="IPR011611">
    <property type="entry name" value="PfkB_dom"/>
</dbReference>
<dbReference type="GO" id="GO:0005524">
    <property type="term" value="F:ATP binding"/>
    <property type="evidence" value="ECO:0007669"/>
    <property type="project" value="UniProtKB-UniRule"/>
</dbReference>
<feature type="binding site" evidence="9">
    <location>
        <position position="185"/>
    </location>
    <ligand>
        <name>ATP</name>
        <dbReference type="ChEBI" id="CHEBI:30616"/>
    </ligand>
</feature>
<comment type="activity regulation">
    <text evidence="9">Activated by a monovalent cation that binds near, but not in, the active site. The most likely occupant of the site in vivo is potassium. Ion binding induces a conformational change that may alter substrate affinity.</text>
</comment>
<feature type="binding site" evidence="9">
    <location>
        <begin position="13"/>
        <end position="15"/>
    </location>
    <ligand>
        <name>substrate</name>
    </ligand>
</feature>
<keyword evidence="9" id="KW-0963">Cytoplasm</keyword>
<keyword evidence="7 9" id="KW-0630">Potassium</keyword>
<evidence type="ECO:0000256" key="1">
    <source>
        <dbReference type="ARBA" id="ARBA00022679"/>
    </source>
</evidence>
<dbReference type="Proteomes" id="UP000004793">
    <property type="component" value="Chromosome"/>
</dbReference>
<feature type="binding site" evidence="9">
    <location>
        <position position="279"/>
    </location>
    <ligand>
        <name>K(+)</name>
        <dbReference type="ChEBI" id="CHEBI:29103"/>
    </ligand>
</feature>
<keyword evidence="4 9" id="KW-0418">Kinase</keyword>
<comment type="catalytic activity">
    <reaction evidence="9">
        <text>D-ribose + ATP = D-ribose 5-phosphate + ADP + H(+)</text>
        <dbReference type="Rhea" id="RHEA:13697"/>
        <dbReference type="ChEBI" id="CHEBI:15378"/>
        <dbReference type="ChEBI" id="CHEBI:30616"/>
        <dbReference type="ChEBI" id="CHEBI:47013"/>
        <dbReference type="ChEBI" id="CHEBI:78346"/>
        <dbReference type="ChEBI" id="CHEBI:456216"/>
        <dbReference type="EC" id="2.7.1.15"/>
    </reaction>
</comment>
<accession>A0A7U6GFT8</accession>
<feature type="binding site" evidence="9">
    <location>
        <begin position="41"/>
        <end position="45"/>
    </location>
    <ligand>
        <name>substrate</name>
    </ligand>
</feature>
<evidence type="ECO:0000259" key="11">
    <source>
        <dbReference type="Pfam" id="PF00294"/>
    </source>
</evidence>
<dbReference type="NCBIfam" id="TIGR02152">
    <property type="entry name" value="D_ribokin_bact"/>
    <property type="match status" value="1"/>
</dbReference>
<feature type="binding site" evidence="9">
    <location>
        <position position="274"/>
    </location>
    <ligand>
        <name>K(+)</name>
        <dbReference type="ChEBI" id="CHEBI:29103"/>
    </ligand>
</feature>
<comment type="subunit">
    <text evidence="9">Homodimer.</text>
</comment>
<dbReference type="OrthoDB" id="9775849at2"/>
<evidence type="ECO:0000256" key="5">
    <source>
        <dbReference type="ARBA" id="ARBA00022840"/>
    </source>
</evidence>
<feature type="binding site" evidence="9">
    <location>
        <position position="283"/>
    </location>
    <ligand>
        <name>K(+)</name>
        <dbReference type="ChEBI" id="CHEBI:29103"/>
    </ligand>
</feature>
<keyword evidence="3 9" id="KW-0547">Nucleotide-binding</keyword>
<proteinExistence type="inferred from homology"/>
<dbReference type="GO" id="GO:0004747">
    <property type="term" value="F:ribokinase activity"/>
    <property type="evidence" value="ECO:0007669"/>
    <property type="project" value="UniProtKB-UniRule"/>
</dbReference>
<feature type="domain" description="Carbohydrate kinase PfkB" evidence="11">
    <location>
        <begin position="4"/>
        <end position="286"/>
    </location>
</feature>
<dbReference type="CDD" id="cd01174">
    <property type="entry name" value="ribokinase"/>
    <property type="match status" value="1"/>
</dbReference>
<feature type="binding site" evidence="9">
    <location>
        <position position="244"/>
    </location>
    <ligand>
        <name>substrate</name>
    </ligand>
</feature>
<evidence type="ECO:0000256" key="2">
    <source>
        <dbReference type="ARBA" id="ARBA00022723"/>
    </source>
</evidence>
<dbReference type="GO" id="GO:0005737">
    <property type="term" value="C:cytoplasm"/>
    <property type="evidence" value="ECO:0007669"/>
    <property type="project" value="UniProtKB-SubCell"/>
</dbReference>
<keyword evidence="13" id="KW-1185">Reference proteome</keyword>
<dbReference type="PRINTS" id="PR00990">
    <property type="entry name" value="RIBOKINASE"/>
</dbReference>
<comment type="pathway">
    <text evidence="9">Carbohydrate metabolism; D-ribose degradation; D-ribose 5-phosphate from beta-D-ribopyranose: step 2/2.</text>
</comment>
<keyword evidence="1 9" id="KW-0808">Transferase</keyword>
<feature type="active site" description="Proton acceptor" evidence="9">
    <location>
        <position position="244"/>
    </location>
</feature>
<dbReference type="UniPathway" id="UPA00916">
    <property type="reaction ID" value="UER00889"/>
</dbReference>
<comment type="cofactor">
    <cofactor evidence="9">
        <name>Mg(2+)</name>
        <dbReference type="ChEBI" id="CHEBI:18420"/>
    </cofactor>
    <text evidence="9">Requires a divalent cation, most likely magnesium in vivo, as an electrophilic catalyst to aid phosphoryl group transfer. It is the chelate of the metal and the nucleotide that is the actual substrate.</text>
</comment>
<reference evidence="12 13" key="1">
    <citation type="submission" date="2011-01" db="EMBL/GenBank/DDBJ databases">
        <title>Whole genome sequence of Caldisericum exile AZM16c01.</title>
        <authorList>
            <person name="Narita-Yamada S."/>
            <person name="Kawakoshi A."/>
            <person name="Nakamura S."/>
            <person name="Sasagawa M."/>
            <person name="Fukada J."/>
            <person name="Sekine M."/>
            <person name="Kato Y."/>
            <person name="Fukai R."/>
            <person name="Sasaki K."/>
            <person name="Hanamaki A."/>
            <person name="Narita H."/>
            <person name="Konno Y."/>
            <person name="Mori K."/>
            <person name="Yamazaki S."/>
            <person name="Suzuki K."/>
            <person name="Fujita N."/>
        </authorList>
    </citation>
    <scope>NUCLEOTIDE SEQUENCE [LARGE SCALE GENOMIC DNA]</scope>
    <source>
        <strain evidence="13">DSM 21853 / NBRC 104410 / AZM16c01</strain>
    </source>
</reference>
<comment type="similarity">
    <text evidence="9">Belongs to the carbohydrate kinase PfkB family. Ribokinase subfamily.</text>
</comment>
<sequence>MDNAKIFVLGSINVDLVVYAERFPEAGETIVGKEFLINQGGKGANQAVAAKKASGNVTFIGRVGSDIFSTIAINSLRKFNVENHLIIDEHTETGIAVINVDDKGENRITIIEGANGKVGSEELKYLKSNIKVGDFLLLQGEIHVDVLVEASQIAKSSNATVIFDPAPVKNELTKVIPFADFITPNENELRKLTNSNDPYELLKLGAKNIVFKMGERGVRFINESEDFVVPAFKVDVVDTTGAGDTFNGSFVAALSKGMSIKDALRFGNAAAAISVTRKGAAISSPTYDEIVKFLEVHCEL</sequence>
<dbReference type="EC" id="2.7.1.15" evidence="9 10"/>
<evidence type="ECO:0000256" key="4">
    <source>
        <dbReference type="ARBA" id="ARBA00022777"/>
    </source>
</evidence>
<organism evidence="12 13">
    <name type="scientific">Caldisericum exile (strain DSM 21853 / NBRC 104410 / AZM16c01)</name>
    <dbReference type="NCBI Taxonomy" id="511051"/>
    <lineage>
        <taxon>Bacteria</taxon>
        <taxon>Pseudomonadati</taxon>
        <taxon>Caldisericota/Cryosericota group</taxon>
        <taxon>Caldisericota</taxon>
        <taxon>Caldisericia</taxon>
        <taxon>Caldisericales</taxon>
        <taxon>Caldisericaceae</taxon>
        <taxon>Caldisericum</taxon>
    </lineage>
</organism>
<name>A0A7U6GFT8_CALEA</name>
<feature type="binding site" evidence="9">
    <location>
        <position position="240"/>
    </location>
    <ligand>
        <name>K(+)</name>
        <dbReference type="ChEBI" id="CHEBI:29103"/>
    </ligand>
</feature>
<dbReference type="InterPro" id="IPR029056">
    <property type="entry name" value="Ribokinase-like"/>
</dbReference>
<evidence type="ECO:0000256" key="3">
    <source>
        <dbReference type="ARBA" id="ARBA00022741"/>
    </source>
</evidence>
<keyword evidence="5 9" id="KW-0067">ATP-binding</keyword>
<dbReference type="PANTHER" id="PTHR10584:SF166">
    <property type="entry name" value="RIBOKINASE"/>
    <property type="match status" value="1"/>
</dbReference>
<dbReference type="Pfam" id="PF00294">
    <property type="entry name" value="PfkB"/>
    <property type="match status" value="1"/>
</dbReference>
<feature type="binding site" evidence="9">
    <location>
        <begin position="243"/>
        <end position="244"/>
    </location>
    <ligand>
        <name>ATP</name>
        <dbReference type="ChEBI" id="CHEBI:30616"/>
    </ligand>
</feature>
<dbReference type="RefSeq" id="WP_014453932.1">
    <property type="nucleotide sequence ID" value="NC_017096.1"/>
</dbReference>
<protein>
    <recommendedName>
        <fullName evidence="9 10">Ribokinase</fullName>
        <shortName evidence="9">RK</shortName>
        <ecNumber evidence="9 10">2.7.1.15</ecNumber>
    </recommendedName>
</protein>
<dbReference type="SUPFAM" id="SSF53613">
    <property type="entry name" value="Ribokinase-like"/>
    <property type="match status" value="1"/>
</dbReference>
<feature type="binding site" evidence="9">
    <location>
        <position position="141"/>
    </location>
    <ligand>
        <name>substrate</name>
    </ligand>
</feature>
<comment type="caution">
    <text evidence="9">Lacks conserved residue(s) required for the propagation of feature annotation.</text>
</comment>
<dbReference type="InterPro" id="IPR002139">
    <property type="entry name" value="Ribo/fructo_kinase"/>
</dbReference>
<comment type="function">
    <text evidence="9">Catalyzes the phosphorylation of ribose at O-5 in a reaction requiring ATP and magnesium. The resulting D-ribose-5-phosphate can then be used either for sythesis of nucleotides, histidine, and tryptophan, or as a component of the pentose phosphate pathway.</text>
</comment>
<dbReference type="KEGG" id="cex:CSE_14110"/>
<dbReference type="GO" id="GO:0019303">
    <property type="term" value="P:D-ribose catabolic process"/>
    <property type="evidence" value="ECO:0007669"/>
    <property type="project" value="UniProtKB-UniRule"/>
</dbReference>
<evidence type="ECO:0000256" key="7">
    <source>
        <dbReference type="ARBA" id="ARBA00022958"/>
    </source>
</evidence>
<dbReference type="GO" id="GO:0046872">
    <property type="term" value="F:metal ion binding"/>
    <property type="evidence" value="ECO:0007669"/>
    <property type="project" value="UniProtKB-KW"/>
</dbReference>
<comment type="subcellular location">
    <subcellularLocation>
        <location evidence="9">Cytoplasm</location>
    </subcellularLocation>
</comment>
<dbReference type="AlphaFoldDB" id="A0A7U6GFT8"/>
<feature type="binding site" evidence="9">
    <location>
        <begin position="212"/>
        <end position="217"/>
    </location>
    <ligand>
        <name>ATP</name>
        <dbReference type="ChEBI" id="CHEBI:30616"/>
    </ligand>
</feature>
<feature type="binding site" evidence="9">
    <location>
        <position position="268"/>
    </location>
    <ligand>
        <name>ATP</name>
        <dbReference type="ChEBI" id="CHEBI:30616"/>
    </ligand>
</feature>
<dbReference type="PANTHER" id="PTHR10584">
    <property type="entry name" value="SUGAR KINASE"/>
    <property type="match status" value="1"/>
</dbReference>
<dbReference type="EMBL" id="AP012051">
    <property type="protein sequence ID" value="BAL81537.1"/>
    <property type="molecule type" value="Genomic_DNA"/>
</dbReference>
<dbReference type="Gene3D" id="3.40.1190.20">
    <property type="match status" value="1"/>
</dbReference>
<evidence type="ECO:0000256" key="8">
    <source>
        <dbReference type="ARBA" id="ARBA00023277"/>
    </source>
</evidence>
<evidence type="ECO:0000313" key="13">
    <source>
        <dbReference type="Proteomes" id="UP000004793"/>
    </source>
</evidence>
<evidence type="ECO:0000313" key="12">
    <source>
        <dbReference type="EMBL" id="BAL81537.1"/>
    </source>
</evidence>
<dbReference type="InterPro" id="IPR011877">
    <property type="entry name" value="Ribokinase"/>
</dbReference>
<keyword evidence="8 9" id="KW-0119">Carbohydrate metabolism</keyword>
<keyword evidence="6 9" id="KW-0460">Magnesium</keyword>
<feature type="binding site" evidence="9">
    <location>
        <position position="277"/>
    </location>
    <ligand>
        <name>K(+)</name>
        <dbReference type="ChEBI" id="CHEBI:29103"/>
    </ligand>
</feature>
<keyword evidence="2 9" id="KW-0479">Metal-binding</keyword>
<evidence type="ECO:0000256" key="6">
    <source>
        <dbReference type="ARBA" id="ARBA00022842"/>
    </source>
</evidence>
<feature type="binding site" evidence="9">
    <location>
        <position position="238"/>
    </location>
    <ligand>
        <name>K(+)</name>
        <dbReference type="ChEBI" id="CHEBI:29103"/>
    </ligand>
</feature>